<keyword evidence="1" id="KW-0812">Transmembrane</keyword>
<evidence type="ECO:0000313" key="3">
    <source>
        <dbReference type="Proteomes" id="UP000635565"/>
    </source>
</evidence>
<accession>A0ABQ3VEW9</accession>
<protein>
    <submittedName>
        <fullName evidence="2">Membrane protein</fullName>
    </submittedName>
</protein>
<feature type="transmembrane region" description="Helical" evidence="1">
    <location>
        <begin position="125"/>
        <end position="147"/>
    </location>
</feature>
<sequence length="149" mass="15697">MINNGSLLDNRVLLAAFLAWGVAQVSKTVLELFKQRKLALSRLVSSGGMPSSHSALVTGLATAVGRQVGIASPEFAIALVLASIVMYDAAGVRRAVSIQARILNQMIEEAFQGSPMAAEKRLRELIGHTPIQVFVGGLLGIAIGLLFTA</sequence>
<keyword evidence="3" id="KW-1185">Reference proteome</keyword>
<proteinExistence type="predicted"/>
<dbReference type="Proteomes" id="UP000635565">
    <property type="component" value="Unassembled WGS sequence"/>
</dbReference>
<comment type="caution">
    <text evidence="2">The sequence shown here is derived from an EMBL/GenBank/DDBJ whole genome shotgun (WGS) entry which is preliminary data.</text>
</comment>
<evidence type="ECO:0000256" key="1">
    <source>
        <dbReference type="SAM" id="Phobius"/>
    </source>
</evidence>
<dbReference type="InterPro" id="IPR003832">
    <property type="entry name" value="DUF212"/>
</dbReference>
<dbReference type="RefSeq" id="WP_201361952.1">
    <property type="nucleotide sequence ID" value="NZ_BNJJ01000005.1"/>
</dbReference>
<dbReference type="EMBL" id="BNJJ01000005">
    <property type="protein sequence ID" value="GHO84330.1"/>
    <property type="molecule type" value="Genomic_DNA"/>
</dbReference>
<gene>
    <name evidence="2" type="ORF">KSZ_23360</name>
</gene>
<keyword evidence="1" id="KW-0472">Membrane</keyword>
<dbReference type="PANTHER" id="PTHR31446:SF29">
    <property type="entry name" value="ACID PHOSPHATASE_VANADIUM-DEPENDENT HALOPEROXIDASE-RELATED PROTEIN"/>
    <property type="match status" value="1"/>
</dbReference>
<dbReference type="Pfam" id="PF02681">
    <property type="entry name" value="DUF212"/>
    <property type="match status" value="1"/>
</dbReference>
<keyword evidence="1" id="KW-1133">Transmembrane helix</keyword>
<organism evidence="2 3">
    <name type="scientific">Dictyobacter formicarum</name>
    <dbReference type="NCBI Taxonomy" id="2778368"/>
    <lineage>
        <taxon>Bacteria</taxon>
        <taxon>Bacillati</taxon>
        <taxon>Chloroflexota</taxon>
        <taxon>Ktedonobacteria</taxon>
        <taxon>Ktedonobacterales</taxon>
        <taxon>Dictyobacteraceae</taxon>
        <taxon>Dictyobacter</taxon>
    </lineage>
</organism>
<dbReference type="PANTHER" id="PTHR31446">
    <property type="entry name" value="ACID PHOSPHATASE/VANADIUM-DEPENDENT HALOPEROXIDASE-RELATED PROTEIN"/>
    <property type="match status" value="1"/>
</dbReference>
<name>A0ABQ3VEW9_9CHLR</name>
<evidence type="ECO:0000313" key="2">
    <source>
        <dbReference type="EMBL" id="GHO84330.1"/>
    </source>
</evidence>
<reference evidence="2 3" key="1">
    <citation type="journal article" date="2021" name="Int. J. Syst. Evol. Microbiol.">
        <title>Reticulibacter mediterranei gen. nov., sp. nov., within the new family Reticulibacteraceae fam. nov., and Ktedonospora formicarum gen. nov., sp. nov., Ktedonobacter robiniae sp. nov., Dictyobacter formicarum sp. nov. and Dictyobacter arantiisoli sp. nov., belonging to the class Ktedonobacteria.</title>
        <authorList>
            <person name="Yabe S."/>
            <person name="Zheng Y."/>
            <person name="Wang C.M."/>
            <person name="Sakai Y."/>
            <person name="Abe K."/>
            <person name="Yokota A."/>
            <person name="Donadio S."/>
            <person name="Cavaletti L."/>
            <person name="Monciardini P."/>
        </authorList>
    </citation>
    <scope>NUCLEOTIDE SEQUENCE [LARGE SCALE GENOMIC DNA]</scope>
    <source>
        <strain evidence="2 3">SOSP1-9</strain>
    </source>
</reference>